<feature type="domain" description="Metallo-beta-lactamase" evidence="16">
    <location>
        <begin position="66"/>
        <end position="227"/>
    </location>
</feature>
<comment type="subunit">
    <text evidence="12">Homodimer. Monomer. Interacts with TST. May interact with RELA.</text>
</comment>
<dbReference type="EMBL" id="OU895879">
    <property type="protein sequence ID" value="CAG9809135.1"/>
    <property type="molecule type" value="Genomic_DNA"/>
</dbReference>
<dbReference type="AlphaFoldDB" id="A0A9N9S6H1"/>
<dbReference type="FunFam" id="3.60.15.10:FF:000013">
    <property type="entry name" value="Persulfide dioxygenase ETHE1, mitochondrial"/>
    <property type="match status" value="1"/>
</dbReference>
<name>A0A9N9S6H1_9DIPT</name>
<reference evidence="17" key="2">
    <citation type="submission" date="2022-10" db="EMBL/GenBank/DDBJ databases">
        <authorList>
            <consortium name="ENA_rothamsted_submissions"/>
            <consortium name="culmorum"/>
            <person name="King R."/>
        </authorList>
    </citation>
    <scope>NUCLEOTIDE SEQUENCE</scope>
</reference>
<comment type="catalytic activity">
    <reaction evidence="11">
        <text>S-sulfanylglutathione + O2 + H2O = sulfite + glutathione + 2 H(+)</text>
        <dbReference type="Rhea" id="RHEA:12981"/>
        <dbReference type="ChEBI" id="CHEBI:15377"/>
        <dbReference type="ChEBI" id="CHEBI:15378"/>
        <dbReference type="ChEBI" id="CHEBI:15379"/>
        <dbReference type="ChEBI" id="CHEBI:17359"/>
        <dbReference type="ChEBI" id="CHEBI:57925"/>
        <dbReference type="ChEBI" id="CHEBI:58905"/>
        <dbReference type="EC" id="1.13.11.18"/>
    </reaction>
</comment>
<evidence type="ECO:0000256" key="14">
    <source>
        <dbReference type="ARBA" id="ARBA00067300"/>
    </source>
</evidence>
<dbReference type="GO" id="GO:0005739">
    <property type="term" value="C:mitochondrion"/>
    <property type="evidence" value="ECO:0007669"/>
    <property type="project" value="UniProtKB-SubCell"/>
</dbReference>
<evidence type="ECO:0000256" key="3">
    <source>
        <dbReference type="ARBA" id="ARBA00006759"/>
    </source>
</evidence>
<gene>
    <name evidence="17" type="ORF">CHIRRI_LOCUS11964</name>
</gene>
<dbReference type="GO" id="GO:0050313">
    <property type="term" value="F:sulfur dioxygenase activity"/>
    <property type="evidence" value="ECO:0007669"/>
    <property type="project" value="UniProtKB-EC"/>
</dbReference>
<sequence>MNGVIARRCLTTLVSRSAILSKERQAIFRNLSQKRFCTYFCAKNMLDRVQYSNDFYFRQLFDEKSWTYSYLLADKNSKEAVIIDPVLEMAPRDAKLVEELGLKLKWTLNTHCHADHITGSGWLKKLLPGTLSVIGKKSGANADRFLDENEEVVFGRHKIQAVETPGHTNGCMTFIIHEQGIAFTGDALLIRGCGRTDFQEGDPKVLYEMVHSKILSLPDNFTLYPAHDYKGVMETTVAEEKKYNPRLTKSVTEFVEIMNNLNLPYPHQLDKALPANRECGVYDIPEQQQ</sequence>
<dbReference type="SMART" id="SM00849">
    <property type="entry name" value="Lactamase_B"/>
    <property type="match status" value="1"/>
</dbReference>
<keyword evidence="10" id="KW-0496">Mitochondrion</keyword>
<keyword evidence="8" id="KW-0560">Oxidoreductase</keyword>
<evidence type="ECO:0000256" key="7">
    <source>
        <dbReference type="ARBA" id="ARBA00022990"/>
    </source>
</evidence>
<dbReference type="InterPro" id="IPR044528">
    <property type="entry name" value="POD-like_MBL-fold"/>
</dbReference>
<dbReference type="CDD" id="cd07724">
    <property type="entry name" value="POD-like_MBL-fold"/>
    <property type="match status" value="1"/>
</dbReference>
<dbReference type="Proteomes" id="UP001153620">
    <property type="component" value="Chromosome 3"/>
</dbReference>
<evidence type="ECO:0000256" key="2">
    <source>
        <dbReference type="ARBA" id="ARBA00004173"/>
    </source>
</evidence>
<keyword evidence="5" id="KW-0809">Transit peptide</keyword>
<evidence type="ECO:0000256" key="11">
    <source>
        <dbReference type="ARBA" id="ARBA00050990"/>
    </source>
</evidence>
<keyword evidence="7" id="KW-0007">Acetylation</keyword>
<comment type="cofactor">
    <cofactor evidence="1">
        <name>Fe(2+)</name>
        <dbReference type="ChEBI" id="CHEBI:29033"/>
    </cofactor>
</comment>
<evidence type="ECO:0000256" key="6">
    <source>
        <dbReference type="ARBA" id="ARBA00022964"/>
    </source>
</evidence>
<dbReference type="GO" id="GO:0070813">
    <property type="term" value="P:hydrogen sulfide metabolic process"/>
    <property type="evidence" value="ECO:0007669"/>
    <property type="project" value="TreeGrafter"/>
</dbReference>
<organism evidence="17 18">
    <name type="scientific">Chironomus riparius</name>
    <dbReference type="NCBI Taxonomy" id="315576"/>
    <lineage>
        <taxon>Eukaryota</taxon>
        <taxon>Metazoa</taxon>
        <taxon>Ecdysozoa</taxon>
        <taxon>Arthropoda</taxon>
        <taxon>Hexapoda</taxon>
        <taxon>Insecta</taxon>
        <taxon>Pterygota</taxon>
        <taxon>Neoptera</taxon>
        <taxon>Endopterygota</taxon>
        <taxon>Diptera</taxon>
        <taxon>Nematocera</taxon>
        <taxon>Chironomoidea</taxon>
        <taxon>Chironomidae</taxon>
        <taxon>Chironominae</taxon>
        <taxon>Chironomus</taxon>
    </lineage>
</organism>
<comment type="similarity">
    <text evidence="3">Belongs to the metallo-beta-lactamase superfamily. Glyoxalase II family.</text>
</comment>
<evidence type="ECO:0000256" key="4">
    <source>
        <dbReference type="ARBA" id="ARBA00022723"/>
    </source>
</evidence>
<evidence type="ECO:0000313" key="18">
    <source>
        <dbReference type="Proteomes" id="UP001153620"/>
    </source>
</evidence>
<dbReference type="GO" id="GO:0046872">
    <property type="term" value="F:metal ion binding"/>
    <property type="evidence" value="ECO:0007669"/>
    <property type="project" value="UniProtKB-KW"/>
</dbReference>
<evidence type="ECO:0000259" key="16">
    <source>
        <dbReference type="SMART" id="SM00849"/>
    </source>
</evidence>
<evidence type="ECO:0000256" key="12">
    <source>
        <dbReference type="ARBA" id="ARBA00065219"/>
    </source>
</evidence>
<dbReference type="SUPFAM" id="SSF56281">
    <property type="entry name" value="Metallo-hydrolase/oxidoreductase"/>
    <property type="match status" value="1"/>
</dbReference>
<protein>
    <recommendedName>
        <fullName evidence="14">Persulfide dioxygenase ETHE1, mitochondrial</fullName>
        <ecNumber evidence="13">1.13.11.18</ecNumber>
    </recommendedName>
    <alternativeName>
        <fullName evidence="15">Sulfur dioxygenase ETHE1</fullName>
    </alternativeName>
</protein>
<dbReference type="EC" id="1.13.11.18" evidence="13"/>
<evidence type="ECO:0000256" key="10">
    <source>
        <dbReference type="ARBA" id="ARBA00023128"/>
    </source>
</evidence>
<proteinExistence type="inferred from homology"/>
<dbReference type="Gene3D" id="3.60.15.10">
    <property type="entry name" value="Ribonuclease Z/Hydroxyacylglutathione hydrolase-like"/>
    <property type="match status" value="1"/>
</dbReference>
<evidence type="ECO:0000256" key="8">
    <source>
        <dbReference type="ARBA" id="ARBA00023002"/>
    </source>
</evidence>
<keyword evidence="4" id="KW-0479">Metal-binding</keyword>
<evidence type="ECO:0000256" key="9">
    <source>
        <dbReference type="ARBA" id="ARBA00023004"/>
    </source>
</evidence>
<dbReference type="InterPro" id="IPR036866">
    <property type="entry name" value="RibonucZ/Hydroxyglut_hydro"/>
</dbReference>
<dbReference type="InterPro" id="IPR051682">
    <property type="entry name" value="Mito_Persulfide_Diox"/>
</dbReference>
<dbReference type="InterPro" id="IPR001279">
    <property type="entry name" value="Metallo-B-lactamas"/>
</dbReference>
<keyword evidence="9" id="KW-0408">Iron</keyword>
<dbReference type="PANTHER" id="PTHR43084">
    <property type="entry name" value="PERSULFIDE DIOXYGENASE ETHE1"/>
    <property type="match status" value="1"/>
</dbReference>
<keyword evidence="6" id="KW-0223">Dioxygenase</keyword>
<dbReference type="OrthoDB" id="449487at2759"/>
<accession>A0A9N9S6H1</accession>
<reference evidence="17" key="1">
    <citation type="submission" date="2022-01" db="EMBL/GenBank/DDBJ databases">
        <authorList>
            <person name="King R."/>
        </authorList>
    </citation>
    <scope>NUCLEOTIDE SEQUENCE</scope>
</reference>
<dbReference type="GO" id="GO:0031123">
    <property type="term" value="P:RNA 3'-end processing"/>
    <property type="evidence" value="ECO:0007669"/>
    <property type="project" value="UniProtKB-ARBA"/>
</dbReference>
<dbReference type="PANTHER" id="PTHR43084:SF1">
    <property type="entry name" value="PERSULFIDE DIOXYGENASE ETHE1, MITOCHONDRIAL"/>
    <property type="match status" value="1"/>
</dbReference>
<dbReference type="Pfam" id="PF00753">
    <property type="entry name" value="Lactamase_B"/>
    <property type="match status" value="1"/>
</dbReference>
<evidence type="ECO:0000256" key="5">
    <source>
        <dbReference type="ARBA" id="ARBA00022946"/>
    </source>
</evidence>
<comment type="subcellular location">
    <subcellularLocation>
        <location evidence="2">Mitochondrion</location>
    </subcellularLocation>
</comment>
<dbReference type="GO" id="GO:0006749">
    <property type="term" value="P:glutathione metabolic process"/>
    <property type="evidence" value="ECO:0007669"/>
    <property type="project" value="InterPro"/>
</dbReference>
<evidence type="ECO:0000313" key="17">
    <source>
        <dbReference type="EMBL" id="CAG9809135.1"/>
    </source>
</evidence>
<evidence type="ECO:0000256" key="15">
    <source>
        <dbReference type="ARBA" id="ARBA00077964"/>
    </source>
</evidence>
<evidence type="ECO:0000256" key="1">
    <source>
        <dbReference type="ARBA" id="ARBA00001954"/>
    </source>
</evidence>
<keyword evidence="18" id="KW-1185">Reference proteome</keyword>
<evidence type="ECO:0000256" key="13">
    <source>
        <dbReference type="ARBA" id="ARBA00066686"/>
    </source>
</evidence>